<evidence type="ECO:0000256" key="10">
    <source>
        <dbReference type="PROSITE-ProRule" id="PRU00473"/>
    </source>
</evidence>
<dbReference type="SUPFAM" id="SSF103647">
    <property type="entry name" value="TSP type-3 repeat"/>
    <property type="match status" value="1"/>
</dbReference>
<dbReference type="PROSITE" id="PS51123">
    <property type="entry name" value="OMPA_2"/>
    <property type="match status" value="1"/>
</dbReference>
<keyword evidence="7" id="KW-0626">Porin</keyword>
<evidence type="ECO:0000256" key="8">
    <source>
        <dbReference type="ARBA" id="ARBA00023136"/>
    </source>
</evidence>
<dbReference type="InterPro" id="IPR006665">
    <property type="entry name" value="OmpA-like"/>
</dbReference>
<evidence type="ECO:0000313" key="15">
    <source>
        <dbReference type="Proteomes" id="UP000198569"/>
    </source>
</evidence>
<dbReference type="SUPFAM" id="SSF103088">
    <property type="entry name" value="OmpA-like"/>
    <property type="match status" value="1"/>
</dbReference>
<sequence length="477" mass="51000">MKHLNKILVAAMMVMGLSSHAQDSNNPWAVSFGVNAVDTRTSAGNDTGFFEQHFSQPFAVKDNWNVLPSVSYISVSKYLGDNFSFGVQGSVNKIDKYVKFDPTAVGSDSRGMVVSNPGDLMYYGIDATVKYSFMNLINSKVIDPSVHVGGGYTFFGDSSYGTVNPGAGLTFWFSDNIGFSLESSYKKSFGDREDASGTPDAPSHFQHTAGLTFKFGGKDTDGDGVYDKDDACPEVAGLKEFNGCPDSDGDGIIDGNDACPDVFGLAALNGCPDTDGDGIADKDDACPDVFGLAALKGCPDADGDGIADKDDKCPTVAGPKENAGCPWPDTDGDGVLDKDDKCPEVKGTVANKGCPEVSEAVMMKLNEYSRTILFDSGKASFKKQTYPTLVSITEILKEYPYSRFLVEGHTDSDGSNEMNQTLSENRAAAVKNYLIENGIKADRLNSTGFGETKPMDTNKTAAGKAHNRRVEISLIKE</sequence>
<feature type="domain" description="OmpA-like" evidence="13">
    <location>
        <begin position="361"/>
        <end position="477"/>
    </location>
</feature>
<dbReference type="GO" id="GO:0005509">
    <property type="term" value="F:calcium ion binding"/>
    <property type="evidence" value="ECO:0007669"/>
    <property type="project" value="InterPro"/>
</dbReference>
<evidence type="ECO:0000259" key="13">
    <source>
        <dbReference type="PROSITE" id="PS51123"/>
    </source>
</evidence>
<keyword evidence="2" id="KW-0813">Transport</keyword>
<dbReference type="InterPro" id="IPR006664">
    <property type="entry name" value="OMP_bac"/>
</dbReference>
<dbReference type="GO" id="GO:0007155">
    <property type="term" value="P:cell adhesion"/>
    <property type="evidence" value="ECO:0007669"/>
    <property type="project" value="InterPro"/>
</dbReference>
<keyword evidence="3" id="KW-1134">Transmembrane beta strand</keyword>
<dbReference type="PANTHER" id="PTHR30329:SF21">
    <property type="entry name" value="LIPOPROTEIN YIAD-RELATED"/>
    <property type="match status" value="1"/>
</dbReference>
<dbReference type="PRINTS" id="PR01023">
    <property type="entry name" value="NAFLGMOTY"/>
</dbReference>
<dbReference type="EMBL" id="FNMV01000012">
    <property type="protein sequence ID" value="SDX58086.1"/>
    <property type="molecule type" value="Genomic_DNA"/>
</dbReference>
<keyword evidence="6" id="KW-0406">Ion transport</keyword>
<dbReference type="GO" id="GO:0009279">
    <property type="term" value="C:cell outer membrane"/>
    <property type="evidence" value="ECO:0007669"/>
    <property type="project" value="UniProtKB-SubCell"/>
</dbReference>
<evidence type="ECO:0000256" key="11">
    <source>
        <dbReference type="SAM" id="MobiDB-lite"/>
    </source>
</evidence>
<protein>
    <submittedName>
        <fullName evidence="14">Thrombospondin type 3 repeat-containing protein</fullName>
    </submittedName>
</protein>
<gene>
    <name evidence="14" type="ORF">SAMN05444338_11221</name>
</gene>
<dbReference type="Gene3D" id="4.10.1080.10">
    <property type="entry name" value="TSP type-3 repeat"/>
    <property type="match status" value="1"/>
</dbReference>
<keyword evidence="9" id="KW-0998">Cell outer membrane</keyword>
<feature type="compositionally biased region" description="Polar residues" evidence="11">
    <location>
        <begin position="446"/>
        <end position="460"/>
    </location>
</feature>
<evidence type="ECO:0000256" key="4">
    <source>
        <dbReference type="ARBA" id="ARBA00022692"/>
    </source>
</evidence>
<accession>A0A1H3CVH2</accession>
<dbReference type="GO" id="GO:0046930">
    <property type="term" value="C:pore complex"/>
    <property type="evidence" value="ECO:0007669"/>
    <property type="project" value="UniProtKB-KW"/>
</dbReference>
<evidence type="ECO:0000256" key="5">
    <source>
        <dbReference type="ARBA" id="ARBA00022729"/>
    </source>
</evidence>
<evidence type="ECO:0000256" key="12">
    <source>
        <dbReference type="SAM" id="SignalP"/>
    </source>
</evidence>
<dbReference type="InterPro" id="IPR036737">
    <property type="entry name" value="OmpA-like_sf"/>
</dbReference>
<dbReference type="GO" id="GO:0006811">
    <property type="term" value="P:monoatomic ion transport"/>
    <property type="evidence" value="ECO:0007669"/>
    <property type="project" value="UniProtKB-KW"/>
</dbReference>
<dbReference type="STRING" id="229203.SAMN05444338_11221"/>
<feature type="signal peptide" evidence="12">
    <location>
        <begin position="1"/>
        <end position="21"/>
    </location>
</feature>
<dbReference type="Gene3D" id="3.30.1330.60">
    <property type="entry name" value="OmpA-like domain"/>
    <property type="match status" value="1"/>
</dbReference>
<keyword evidence="8 10" id="KW-0472">Membrane</keyword>
<evidence type="ECO:0000256" key="9">
    <source>
        <dbReference type="ARBA" id="ARBA00023237"/>
    </source>
</evidence>
<dbReference type="OrthoDB" id="9805336at2"/>
<proteinExistence type="predicted"/>
<evidence type="ECO:0000256" key="6">
    <source>
        <dbReference type="ARBA" id="ARBA00023065"/>
    </source>
</evidence>
<dbReference type="RefSeq" id="WP_091433797.1">
    <property type="nucleotide sequence ID" value="NZ_FNMV01000012.1"/>
</dbReference>
<keyword evidence="15" id="KW-1185">Reference proteome</keyword>
<comment type="subcellular location">
    <subcellularLocation>
        <location evidence="1">Cell outer membrane</location>
        <topology evidence="1">Multi-pass membrane protein</topology>
    </subcellularLocation>
</comment>
<dbReference type="GO" id="GO:0015288">
    <property type="term" value="F:porin activity"/>
    <property type="evidence" value="ECO:0007669"/>
    <property type="project" value="UniProtKB-KW"/>
</dbReference>
<dbReference type="Pfam" id="PF00691">
    <property type="entry name" value="OmpA"/>
    <property type="match status" value="1"/>
</dbReference>
<dbReference type="Proteomes" id="UP000198569">
    <property type="component" value="Unassembled WGS sequence"/>
</dbReference>
<keyword evidence="4" id="KW-0812">Transmembrane</keyword>
<evidence type="ECO:0000313" key="14">
    <source>
        <dbReference type="EMBL" id="SDX58086.1"/>
    </source>
</evidence>
<organism evidence="14 15">
    <name type="scientific">Flavobacterium degerlachei</name>
    <dbReference type="NCBI Taxonomy" id="229203"/>
    <lineage>
        <taxon>Bacteria</taxon>
        <taxon>Pseudomonadati</taxon>
        <taxon>Bacteroidota</taxon>
        <taxon>Flavobacteriia</taxon>
        <taxon>Flavobacteriales</taxon>
        <taxon>Flavobacteriaceae</taxon>
        <taxon>Flavobacterium</taxon>
    </lineage>
</organism>
<reference evidence="15" key="1">
    <citation type="submission" date="2016-10" db="EMBL/GenBank/DDBJ databases">
        <authorList>
            <person name="Varghese N."/>
            <person name="Submissions S."/>
        </authorList>
    </citation>
    <scope>NUCLEOTIDE SEQUENCE [LARGE SCALE GENOMIC DNA]</scope>
    <source>
        <strain evidence="15">DSM 15718</strain>
    </source>
</reference>
<dbReference type="PRINTS" id="PR01021">
    <property type="entry name" value="OMPADOMAIN"/>
</dbReference>
<dbReference type="InterPro" id="IPR003367">
    <property type="entry name" value="Thrombospondin_3-like_rpt"/>
</dbReference>
<dbReference type="InterPro" id="IPR050330">
    <property type="entry name" value="Bact_OuterMem_StrucFunc"/>
</dbReference>
<name>A0A1H3CVH2_9FLAO</name>
<dbReference type="AlphaFoldDB" id="A0A1H3CVH2"/>
<dbReference type="Pfam" id="PF02412">
    <property type="entry name" value="TSP_3"/>
    <property type="match status" value="3"/>
</dbReference>
<dbReference type="PANTHER" id="PTHR30329">
    <property type="entry name" value="STATOR ELEMENT OF FLAGELLAR MOTOR COMPLEX"/>
    <property type="match status" value="1"/>
</dbReference>
<keyword evidence="5 12" id="KW-0732">Signal</keyword>
<dbReference type="InterPro" id="IPR028974">
    <property type="entry name" value="TSP_type-3_rpt"/>
</dbReference>
<evidence type="ECO:0000256" key="2">
    <source>
        <dbReference type="ARBA" id="ARBA00022448"/>
    </source>
</evidence>
<dbReference type="CDD" id="cd07185">
    <property type="entry name" value="OmpA_C-like"/>
    <property type="match status" value="1"/>
</dbReference>
<feature type="region of interest" description="Disordered" evidence="11">
    <location>
        <begin position="446"/>
        <end position="466"/>
    </location>
</feature>
<evidence type="ECO:0000256" key="7">
    <source>
        <dbReference type="ARBA" id="ARBA00023114"/>
    </source>
</evidence>
<feature type="chain" id="PRO_5011450549" evidence="12">
    <location>
        <begin position="22"/>
        <end position="477"/>
    </location>
</feature>
<evidence type="ECO:0000256" key="1">
    <source>
        <dbReference type="ARBA" id="ARBA00004571"/>
    </source>
</evidence>
<evidence type="ECO:0000256" key="3">
    <source>
        <dbReference type="ARBA" id="ARBA00022452"/>
    </source>
</evidence>
<dbReference type="InterPro" id="IPR011250">
    <property type="entry name" value="OMP/PagP_B-barrel"/>
</dbReference>
<dbReference type="SUPFAM" id="SSF56925">
    <property type="entry name" value="OMPA-like"/>
    <property type="match status" value="1"/>
</dbReference>